<organism evidence="1 2">
    <name type="scientific">Euphydryas editha</name>
    <name type="common">Edith's checkerspot</name>
    <dbReference type="NCBI Taxonomy" id="104508"/>
    <lineage>
        <taxon>Eukaryota</taxon>
        <taxon>Metazoa</taxon>
        <taxon>Ecdysozoa</taxon>
        <taxon>Arthropoda</taxon>
        <taxon>Hexapoda</taxon>
        <taxon>Insecta</taxon>
        <taxon>Pterygota</taxon>
        <taxon>Neoptera</taxon>
        <taxon>Endopterygota</taxon>
        <taxon>Lepidoptera</taxon>
        <taxon>Glossata</taxon>
        <taxon>Ditrysia</taxon>
        <taxon>Papilionoidea</taxon>
        <taxon>Nymphalidae</taxon>
        <taxon>Nymphalinae</taxon>
        <taxon>Euphydryas</taxon>
    </lineage>
</organism>
<evidence type="ECO:0000313" key="1">
    <source>
        <dbReference type="EMBL" id="CAH2104483.1"/>
    </source>
</evidence>
<protein>
    <submittedName>
        <fullName evidence="1">Uncharacterized protein</fullName>
    </submittedName>
</protein>
<keyword evidence="2" id="KW-1185">Reference proteome</keyword>
<accession>A0AAU9UZC3</accession>
<reference evidence="1" key="1">
    <citation type="submission" date="2022-03" db="EMBL/GenBank/DDBJ databases">
        <authorList>
            <person name="Tunstrom K."/>
        </authorList>
    </citation>
    <scope>NUCLEOTIDE SEQUENCE</scope>
</reference>
<gene>
    <name evidence="1" type="ORF">EEDITHA_LOCUS18851</name>
</gene>
<dbReference type="Proteomes" id="UP001153954">
    <property type="component" value="Unassembled WGS sequence"/>
</dbReference>
<dbReference type="AlphaFoldDB" id="A0AAU9UZC3"/>
<sequence>MQEKLITIRTDEEELKKLKKFYLQRNIETQYSALWNIGEKYLIGFPSSYLGRYFMNIRATWPYHLMHRSCCLAVMDSETALDERVAYAVNPRYIAHPTHRLRLRDVKFLSVLS</sequence>
<proteinExistence type="predicted"/>
<comment type="caution">
    <text evidence="1">The sequence shown here is derived from an EMBL/GenBank/DDBJ whole genome shotgun (WGS) entry which is preliminary data.</text>
</comment>
<evidence type="ECO:0000313" key="2">
    <source>
        <dbReference type="Proteomes" id="UP001153954"/>
    </source>
</evidence>
<name>A0AAU9UZC3_EUPED</name>
<dbReference type="EMBL" id="CAKOGL010000027">
    <property type="protein sequence ID" value="CAH2104483.1"/>
    <property type="molecule type" value="Genomic_DNA"/>
</dbReference>